<reference evidence="6 7" key="1">
    <citation type="journal article" date="2015" name="Genome Biol.">
        <title>Comparative genomics of Steinernema reveals deeply conserved gene regulatory networks.</title>
        <authorList>
            <person name="Dillman A.R."/>
            <person name="Macchietto M."/>
            <person name="Porter C.F."/>
            <person name="Rogers A."/>
            <person name="Williams B."/>
            <person name="Antoshechkin I."/>
            <person name="Lee M.M."/>
            <person name="Goodwin Z."/>
            <person name="Lu X."/>
            <person name="Lewis E.E."/>
            <person name="Goodrich-Blair H."/>
            <person name="Stock S.P."/>
            <person name="Adams B.J."/>
            <person name="Sternberg P.W."/>
            <person name="Mortazavi A."/>
        </authorList>
    </citation>
    <scope>NUCLEOTIDE SEQUENCE [LARGE SCALE GENOMIC DNA]</scope>
    <source>
        <strain evidence="6 7">ALL</strain>
    </source>
</reference>
<dbReference type="OrthoDB" id="5860110at2759"/>
<feature type="transmembrane region" description="Helical" evidence="4">
    <location>
        <begin position="795"/>
        <end position="819"/>
    </location>
</feature>
<feature type="compositionally biased region" description="Low complexity" evidence="3">
    <location>
        <begin position="461"/>
        <end position="479"/>
    </location>
</feature>
<feature type="transmembrane region" description="Helical" evidence="4">
    <location>
        <begin position="1035"/>
        <end position="1057"/>
    </location>
</feature>
<feature type="compositionally biased region" description="Polar residues" evidence="3">
    <location>
        <begin position="261"/>
        <end position="273"/>
    </location>
</feature>
<evidence type="ECO:0000256" key="4">
    <source>
        <dbReference type="SAM" id="Phobius"/>
    </source>
</evidence>
<feature type="region of interest" description="Disordered" evidence="3">
    <location>
        <begin position="1"/>
        <end position="234"/>
    </location>
</feature>
<feature type="region of interest" description="Disordered" evidence="3">
    <location>
        <begin position="416"/>
        <end position="479"/>
    </location>
</feature>
<feature type="compositionally biased region" description="Low complexity" evidence="3">
    <location>
        <begin position="56"/>
        <end position="81"/>
    </location>
</feature>
<feature type="transmembrane region" description="Helical" evidence="4">
    <location>
        <begin position="867"/>
        <end position="889"/>
    </location>
</feature>
<feature type="transmembrane region" description="Helical" evidence="4">
    <location>
        <begin position="831"/>
        <end position="847"/>
    </location>
</feature>
<sequence length="1349" mass="151157">MPEPERKPEKDISTEASSSSTQTSPTESITSTNTTQAVALNSFTTPSTASTLTPISTSTDPYSAASSTTSSTSTLTSSSFTDAGNTSWIKVEPPSPTDDAPNTDPTSPALKSSSAVTEPTSVKIKTPETVTFTALPPTSQPTSKTTIPYKSSSETPLTTSKAQSKAKPSLPTKLTESLPTKSQGSPNTNSSIMTTTNLGSTTANPLSDFQTKTKLSKGDTDEDDATEAVLDPKATEAVEATEITVFNETHVQITFSSVEPITDSPTDVNSHVSSAEAATTPAQETEAPATKIVTDDVLTKNSSPLPSSVEPEATSSGFSSEDSQEPIFSSPRPEESLAGASAKILFPHASTLHTAVTMVVPETSAKTSTSFEASSINIAFIRTSSKQTFKPSSTTLRQCFKTASTTTVTWTFPATTTTEKPSTNLPTTVTTTIPTTTKTTTTETPTTTSSKRSCFKDRSDISTTSKTPTTKASTTDSTTTKEIFTTTEATCATPCEGNWKEGESACYQLIFIEAPNYENATLACSKEGQSMPSVLDFDIRTNYELFRRMTLPHPWVLTDPEPTREYRMTRKIKAINVTRSFFLDREVKLVADKEVVENMAVICKKPKFCLTPKCNFSDYFRHPAAERLIRYEDTELFNIGEVTEVKCNSTDPNFEKVEISCRAKGYFTPYADSFICISEENEIRQKREAKRQEMIAAWYTGEPIRNCRDCLPDGTKSCSKNVNGTFKCECKEGWIGTKCDKSPDFCAEGGLCKNGGVCKNYVTEFYCECNGNMKEEDCSLNVEKLDFNNPKVKAAFVPVSFMFAFLAIAGFLLCIANLATDCSHPQSFTQCLKHGFLCAVCVMSALFRHPDIVGLDPFAGCRFYNWLIYMMWIMGLSCWLMEAHLCWGVMSNNFMNVWEDANKWHLFKHLRVIPIIVPGLLIASLGHGFFWDEIRHSWSCTGTMHPDGKNFLIFISGVCVAMILKAIGFAQMAKTFKHKDWFRYVRMYRSSIDDPHDYGRHMEVAEKNVNFTLVGPIIYSLLWVLAVAANDLYNPSISTLFCLCGWFYFCVLVCQLCQTNRVILSYIKTALMLYGPYRWAPNWNYNTLFSCDETIAKYQPERMKKLEDWIEQRRLRWKEEERQEIERKNEERRRLFAEGTGQPGEACSQALLYHVPEEGPPLTYPELFYYKPSDSGYIPEIQRFHFNARFRTEYLKCRLDPELTPMEALSRVNYEHYPKIVGTPDRVNLHLWKLFCRNVLRSESDHLSKDKIKAYLKVDHKKNLKKRRGAFTIENTPMGPKEKLLLKDLDALLPCQVITYMEALNKDMARINEPFDKIYEDDLNIPLYVDVVERVPVENVDNESRDKLQ</sequence>
<feature type="compositionally biased region" description="Polar residues" evidence="3">
    <location>
        <begin position="128"/>
        <end position="163"/>
    </location>
</feature>
<evidence type="ECO:0000313" key="7">
    <source>
        <dbReference type="Proteomes" id="UP000298663"/>
    </source>
</evidence>
<comment type="caution">
    <text evidence="2">Lacks conserved residue(s) required for the propagation of feature annotation.</text>
</comment>
<feature type="compositionally biased region" description="Basic and acidic residues" evidence="3">
    <location>
        <begin position="1"/>
        <end position="13"/>
    </location>
</feature>
<evidence type="ECO:0000259" key="5">
    <source>
        <dbReference type="PROSITE" id="PS50026"/>
    </source>
</evidence>
<feature type="domain" description="EGF-like" evidence="5">
    <location>
        <begin position="742"/>
        <end position="779"/>
    </location>
</feature>
<dbReference type="EMBL" id="AZBU02000006">
    <property type="protein sequence ID" value="TKR72764.1"/>
    <property type="molecule type" value="Genomic_DNA"/>
</dbReference>
<keyword evidence="2" id="KW-0245">EGF-like domain</keyword>
<reference evidence="6 7" key="2">
    <citation type="journal article" date="2019" name="G3 (Bethesda)">
        <title>Hybrid Assembly of the Genome of the Entomopathogenic Nematode Steinernema carpocapsae Identifies the X-Chromosome.</title>
        <authorList>
            <person name="Serra L."/>
            <person name="Macchietto M."/>
            <person name="Macias-Munoz A."/>
            <person name="McGill C.J."/>
            <person name="Rodriguez I.M."/>
            <person name="Rodriguez B."/>
            <person name="Murad R."/>
            <person name="Mortazavi A."/>
        </authorList>
    </citation>
    <scope>NUCLEOTIDE SEQUENCE [LARGE SCALE GENOMIC DNA]</scope>
    <source>
        <strain evidence="6 7">ALL</strain>
    </source>
</reference>
<dbReference type="PROSITE" id="PS00010">
    <property type="entry name" value="ASX_HYDROXYL"/>
    <property type="match status" value="1"/>
</dbReference>
<feature type="region of interest" description="Disordered" evidence="3">
    <location>
        <begin position="261"/>
        <end position="335"/>
    </location>
</feature>
<feature type="transmembrane region" description="Helical" evidence="4">
    <location>
        <begin position="1009"/>
        <end position="1029"/>
    </location>
</feature>
<comment type="caution">
    <text evidence="6">The sequence shown here is derived from an EMBL/GenBank/DDBJ whole genome shotgun (WGS) entry which is preliminary data.</text>
</comment>
<feature type="compositionally biased region" description="Polar residues" evidence="3">
    <location>
        <begin position="103"/>
        <end position="120"/>
    </location>
</feature>
<name>A0A4U5MSU8_STECR</name>
<dbReference type="PROSITE" id="PS50026">
    <property type="entry name" value="EGF_3"/>
    <property type="match status" value="1"/>
</dbReference>
<feature type="transmembrane region" description="Helical" evidence="4">
    <location>
        <begin position="951"/>
        <end position="973"/>
    </location>
</feature>
<organism evidence="6 7">
    <name type="scientific">Steinernema carpocapsae</name>
    <name type="common">Entomopathogenic nematode</name>
    <dbReference type="NCBI Taxonomy" id="34508"/>
    <lineage>
        <taxon>Eukaryota</taxon>
        <taxon>Metazoa</taxon>
        <taxon>Ecdysozoa</taxon>
        <taxon>Nematoda</taxon>
        <taxon>Chromadorea</taxon>
        <taxon>Rhabditida</taxon>
        <taxon>Tylenchina</taxon>
        <taxon>Panagrolaimomorpha</taxon>
        <taxon>Strongyloidoidea</taxon>
        <taxon>Steinernematidae</taxon>
        <taxon>Steinernema</taxon>
    </lineage>
</organism>
<feature type="compositionally biased region" description="Low complexity" evidence="3">
    <location>
        <begin position="275"/>
        <end position="290"/>
    </location>
</feature>
<feature type="compositionally biased region" description="Polar residues" evidence="3">
    <location>
        <begin position="172"/>
        <end position="213"/>
    </location>
</feature>
<keyword evidence="4" id="KW-0472">Membrane</keyword>
<keyword evidence="4" id="KW-0812">Transmembrane</keyword>
<gene>
    <name evidence="6" type="ORF">L596_020168</name>
</gene>
<dbReference type="InterPro" id="IPR000152">
    <property type="entry name" value="EGF-type_Asp/Asn_hydroxyl_site"/>
</dbReference>
<dbReference type="PROSITE" id="PS00022">
    <property type="entry name" value="EGF_1"/>
    <property type="match status" value="1"/>
</dbReference>
<dbReference type="PROSITE" id="PS01186">
    <property type="entry name" value="EGF_2"/>
    <property type="match status" value="1"/>
</dbReference>
<proteinExistence type="predicted"/>
<feature type="compositionally biased region" description="Polar residues" evidence="3">
    <location>
        <begin position="33"/>
        <end position="55"/>
    </location>
</feature>
<evidence type="ECO:0000313" key="6">
    <source>
        <dbReference type="EMBL" id="TKR72764.1"/>
    </source>
</evidence>
<keyword evidence="1 2" id="KW-1015">Disulfide bond</keyword>
<dbReference type="Proteomes" id="UP000298663">
    <property type="component" value="Unassembled WGS sequence"/>
</dbReference>
<keyword evidence="7" id="KW-1185">Reference proteome</keyword>
<accession>A0A4U5MSU8</accession>
<feature type="compositionally biased region" description="Low complexity" evidence="3">
    <location>
        <begin position="416"/>
        <end position="448"/>
    </location>
</feature>
<keyword evidence="4" id="KW-1133">Transmembrane helix</keyword>
<feature type="compositionally biased region" description="Low complexity" evidence="3">
    <location>
        <begin position="14"/>
        <end position="32"/>
    </location>
</feature>
<evidence type="ECO:0000256" key="2">
    <source>
        <dbReference type="PROSITE-ProRule" id="PRU00076"/>
    </source>
</evidence>
<dbReference type="STRING" id="34508.A0A4U5MSU8"/>
<dbReference type="CDD" id="cd00054">
    <property type="entry name" value="EGF_CA"/>
    <property type="match status" value="1"/>
</dbReference>
<protein>
    <recommendedName>
        <fullName evidence="5">EGF-like domain-containing protein</fullName>
    </recommendedName>
</protein>
<feature type="disulfide bond" evidence="2">
    <location>
        <begin position="769"/>
        <end position="778"/>
    </location>
</feature>
<feature type="transmembrane region" description="Helical" evidence="4">
    <location>
        <begin position="910"/>
        <end position="931"/>
    </location>
</feature>
<dbReference type="SMART" id="SM00181">
    <property type="entry name" value="EGF"/>
    <property type="match status" value="2"/>
</dbReference>
<dbReference type="InterPro" id="IPR000742">
    <property type="entry name" value="EGF"/>
</dbReference>
<dbReference type="Gene3D" id="2.10.25.10">
    <property type="entry name" value="Laminin"/>
    <property type="match status" value="1"/>
</dbReference>
<evidence type="ECO:0000256" key="1">
    <source>
        <dbReference type="ARBA" id="ARBA00023157"/>
    </source>
</evidence>
<evidence type="ECO:0000256" key="3">
    <source>
        <dbReference type="SAM" id="MobiDB-lite"/>
    </source>
</evidence>